<sequence length="433" mass="47633">MSSGSHVRGDPWLIQVLTPVAVLVTAVVGVRFSLRLSRRTGFWLDDWFILASLVFVWGIYAISVLGVEIGGNGTPFRVNMATDPSMAWMGHLLKLLFASQMVYASAIMTAKLSILALYWRLFPTAFMKRGCVILAVLTVMWWGAYVLVDIFQCTPVGMAFDPSLHSGDYCISQTGYCLGMIIPNILMDVMILCLPTFEVSKLQLPRGQRCALASVFLLGVGVTSAGGVRMYYHLQLVESGYRDFDFTMKSAVNDTPERGKMVVDLYNPQLWMTLEPDMAVICACLPVMRPLLTMLLASPLYRYITSYLTFGSSASKSGKHPASNTTGGSSVARSNAAQRGATNDNSRLSNHHHSGYELSPFDSLEYLRDEDVEAGRLVRNDRDWPSQGDNSIGCQTQVSRSHSIGPDEIPLGAISVKTVVDCRETTDGSSMRN</sequence>
<dbReference type="PANTHER" id="PTHR33048:SF47">
    <property type="entry name" value="INTEGRAL MEMBRANE PROTEIN-RELATED"/>
    <property type="match status" value="1"/>
</dbReference>
<feature type="domain" description="Rhodopsin" evidence="8">
    <location>
        <begin position="30"/>
        <end position="293"/>
    </location>
</feature>
<reference evidence="9" key="1">
    <citation type="submission" date="2023-06" db="EMBL/GenBank/DDBJ databases">
        <authorList>
            <person name="Noh H."/>
        </authorList>
    </citation>
    <scope>NUCLEOTIDE SEQUENCE</scope>
    <source>
        <strain evidence="9">DUCC20226</strain>
    </source>
</reference>
<dbReference type="InterPro" id="IPR052337">
    <property type="entry name" value="SAT4-like"/>
</dbReference>
<dbReference type="GO" id="GO:0016020">
    <property type="term" value="C:membrane"/>
    <property type="evidence" value="ECO:0007669"/>
    <property type="project" value="UniProtKB-SubCell"/>
</dbReference>
<keyword evidence="3 7" id="KW-1133">Transmembrane helix</keyword>
<evidence type="ECO:0000256" key="3">
    <source>
        <dbReference type="ARBA" id="ARBA00022989"/>
    </source>
</evidence>
<gene>
    <name evidence="9" type="ORF">N8I77_002990</name>
</gene>
<evidence type="ECO:0000256" key="2">
    <source>
        <dbReference type="ARBA" id="ARBA00022692"/>
    </source>
</evidence>
<feature type="transmembrane region" description="Helical" evidence="7">
    <location>
        <begin position="131"/>
        <end position="151"/>
    </location>
</feature>
<keyword evidence="4 7" id="KW-0472">Membrane</keyword>
<keyword evidence="2 7" id="KW-0812">Transmembrane</keyword>
<feature type="transmembrane region" description="Helical" evidence="7">
    <location>
        <begin position="46"/>
        <end position="67"/>
    </location>
</feature>
<feature type="transmembrane region" description="Helical" evidence="7">
    <location>
        <begin position="171"/>
        <end position="197"/>
    </location>
</feature>
<feature type="transmembrane region" description="Helical" evidence="7">
    <location>
        <begin position="12"/>
        <end position="34"/>
    </location>
</feature>
<name>A0AAD9SHW8_PHOAM</name>
<organism evidence="9 10">
    <name type="scientific">Phomopsis amygdali</name>
    <name type="common">Fusicoccum amygdali</name>
    <dbReference type="NCBI Taxonomy" id="1214568"/>
    <lineage>
        <taxon>Eukaryota</taxon>
        <taxon>Fungi</taxon>
        <taxon>Dikarya</taxon>
        <taxon>Ascomycota</taxon>
        <taxon>Pezizomycotina</taxon>
        <taxon>Sordariomycetes</taxon>
        <taxon>Sordariomycetidae</taxon>
        <taxon>Diaporthales</taxon>
        <taxon>Diaporthaceae</taxon>
        <taxon>Diaporthe</taxon>
    </lineage>
</organism>
<proteinExistence type="inferred from homology"/>
<feature type="transmembrane region" description="Helical" evidence="7">
    <location>
        <begin position="95"/>
        <end position="119"/>
    </location>
</feature>
<dbReference type="PANTHER" id="PTHR33048">
    <property type="entry name" value="PTH11-LIKE INTEGRAL MEMBRANE PROTEIN (AFU_ORTHOLOGUE AFUA_5G11245)"/>
    <property type="match status" value="1"/>
</dbReference>
<dbReference type="Pfam" id="PF20684">
    <property type="entry name" value="Fung_rhodopsin"/>
    <property type="match status" value="1"/>
</dbReference>
<evidence type="ECO:0000256" key="6">
    <source>
        <dbReference type="SAM" id="MobiDB-lite"/>
    </source>
</evidence>
<evidence type="ECO:0000313" key="9">
    <source>
        <dbReference type="EMBL" id="KAK2609493.1"/>
    </source>
</evidence>
<evidence type="ECO:0000313" key="10">
    <source>
        <dbReference type="Proteomes" id="UP001265746"/>
    </source>
</evidence>
<accession>A0AAD9SHW8</accession>
<dbReference type="EMBL" id="JAUJFL010000002">
    <property type="protein sequence ID" value="KAK2609493.1"/>
    <property type="molecule type" value="Genomic_DNA"/>
</dbReference>
<evidence type="ECO:0000259" key="8">
    <source>
        <dbReference type="Pfam" id="PF20684"/>
    </source>
</evidence>
<evidence type="ECO:0000256" key="7">
    <source>
        <dbReference type="SAM" id="Phobius"/>
    </source>
</evidence>
<dbReference type="Proteomes" id="UP001265746">
    <property type="component" value="Unassembled WGS sequence"/>
</dbReference>
<dbReference type="AlphaFoldDB" id="A0AAD9SHW8"/>
<keyword evidence="10" id="KW-1185">Reference proteome</keyword>
<protein>
    <recommendedName>
        <fullName evidence="8">Rhodopsin domain-containing protein</fullName>
    </recommendedName>
</protein>
<comment type="caution">
    <text evidence="9">The sequence shown here is derived from an EMBL/GenBank/DDBJ whole genome shotgun (WGS) entry which is preliminary data.</text>
</comment>
<feature type="compositionally biased region" description="Polar residues" evidence="6">
    <location>
        <begin position="313"/>
        <end position="348"/>
    </location>
</feature>
<feature type="region of interest" description="Disordered" evidence="6">
    <location>
        <begin position="313"/>
        <end position="356"/>
    </location>
</feature>
<feature type="transmembrane region" description="Helical" evidence="7">
    <location>
        <begin position="209"/>
        <end position="232"/>
    </location>
</feature>
<evidence type="ECO:0000256" key="1">
    <source>
        <dbReference type="ARBA" id="ARBA00004141"/>
    </source>
</evidence>
<evidence type="ECO:0000256" key="4">
    <source>
        <dbReference type="ARBA" id="ARBA00023136"/>
    </source>
</evidence>
<comment type="similarity">
    <text evidence="5">Belongs to the SAT4 family.</text>
</comment>
<dbReference type="InterPro" id="IPR049326">
    <property type="entry name" value="Rhodopsin_dom_fungi"/>
</dbReference>
<comment type="subcellular location">
    <subcellularLocation>
        <location evidence="1">Membrane</location>
        <topology evidence="1">Multi-pass membrane protein</topology>
    </subcellularLocation>
</comment>
<evidence type="ECO:0000256" key="5">
    <source>
        <dbReference type="ARBA" id="ARBA00038359"/>
    </source>
</evidence>